<dbReference type="EMBL" id="BMAO01019551">
    <property type="protein sequence ID" value="GFR31263.1"/>
    <property type="molecule type" value="Genomic_DNA"/>
</dbReference>
<evidence type="ECO:0000313" key="2">
    <source>
        <dbReference type="Proteomes" id="UP000887116"/>
    </source>
</evidence>
<keyword evidence="2" id="KW-1185">Reference proteome</keyword>
<accession>A0A8X6HX29</accession>
<dbReference type="Proteomes" id="UP000887116">
    <property type="component" value="Unassembled WGS sequence"/>
</dbReference>
<evidence type="ECO:0000313" key="1">
    <source>
        <dbReference type="EMBL" id="GFR31263.1"/>
    </source>
</evidence>
<dbReference type="AlphaFoldDB" id="A0A8X6HX29"/>
<name>A0A8X6HX29_TRICU</name>
<reference evidence="1" key="1">
    <citation type="submission" date="2020-07" db="EMBL/GenBank/DDBJ databases">
        <title>Multicomponent nature underlies the extraordinary mechanical properties of spider dragline silk.</title>
        <authorList>
            <person name="Kono N."/>
            <person name="Nakamura H."/>
            <person name="Mori M."/>
            <person name="Yoshida Y."/>
            <person name="Ohtoshi R."/>
            <person name="Malay A.D."/>
            <person name="Moran D.A.P."/>
            <person name="Tomita M."/>
            <person name="Numata K."/>
            <person name="Arakawa K."/>
        </authorList>
    </citation>
    <scope>NUCLEOTIDE SEQUENCE</scope>
</reference>
<comment type="caution">
    <text evidence="1">The sequence shown here is derived from an EMBL/GenBank/DDBJ whole genome shotgun (WGS) entry which is preliminary data.</text>
</comment>
<gene>
    <name evidence="1" type="ORF">TNCT_79641</name>
</gene>
<proteinExistence type="predicted"/>
<sequence>MEPEWDFVGLETMGKFQTLISNSHSACRDRPESGFWRRSHERFRNYIEINGVFSSQGRKNTVFRQYLANFSEYSKKDMFGQPWTSRRFGSQSRPQCPLRPFPAFSLFSWSSNLRDYSFFDWIFA</sequence>
<organism evidence="1 2">
    <name type="scientific">Trichonephila clavata</name>
    <name type="common">Joro spider</name>
    <name type="synonym">Nephila clavata</name>
    <dbReference type="NCBI Taxonomy" id="2740835"/>
    <lineage>
        <taxon>Eukaryota</taxon>
        <taxon>Metazoa</taxon>
        <taxon>Ecdysozoa</taxon>
        <taxon>Arthropoda</taxon>
        <taxon>Chelicerata</taxon>
        <taxon>Arachnida</taxon>
        <taxon>Araneae</taxon>
        <taxon>Araneomorphae</taxon>
        <taxon>Entelegynae</taxon>
        <taxon>Araneoidea</taxon>
        <taxon>Nephilidae</taxon>
        <taxon>Trichonephila</taxon>
    </lineage>
</organism>
<protein>
    <submittedName>
        <fullName evidence="1">Uncharacterized protein</fullName>
    </submittedName>
</protein>